<feature type="non-terminal residue" evidence="2">
    <location>
        <position position="87"/>
    </location>
</feature>
<name>A0AAV5WP80_9BILA</name>
<evidence type="ECO:0000256" key="1">
    <source>
        <dbReference type="SAM" id="SignalP"/>
    </source>
</evidence>
<feature type="chain" id="PRO_5043652531" description="Secreted protein" evidence="1">
    <location>
        <begin position="20"/>
        <end position="87"/>
    </location>
</feature>
<reference evidence="2" key="1">
    <citation type="submission" date="2023-10" db="EMBL/GenBank/DDBJ databases">
        <title>Genome assembly of Pristionchus species.</title>
        <authorList>
            <person name="Yoshida K."/>
            <person name="Sommer R.J."/>
        </authorList>
    </citation>
    <scope>NUCLEOTIDE SEQUENCE</scope>
    <source>
        <strain evidence="2">RS5133</strain>
    </source>
</reference>
<dbReference type="EMBL" id="BTSY01000006">
    <property type="protein sequence ID" value="GMT32083.1"/>
    <property type="molecule type" value="Genomic_DNA"/>
</dbReference>
<gene>
    <name evidence="2" type="ORF">PFISCL1PPCAC_23380</name>
</gene>
<organism evidence="2 3">
    <name type="scientific">Pristionchus fissidentatus</name>
    <dbReference type="NCBI Taxonomy" id="1538716"/>
    <lineage>
        <taxon>Eukaryota</taxon>
        <taxon>Metazoa</taxon>
        <taxon>Ecdysozoa</taxon>
        <taxon>Nematoda</taxon>
        <taxon>Chromadorea</taxon>
        <taxon>Rhabditida</taxon>
        <taxon>Rhabditina</taxon>
        <taxon>Diplogasteromorpha</taxon>
        <taxon>Diplogasteroidea</taxon>
        <taxon>Neodiplogasteridae</taxon>
        <taxon>Pristionchus</taxon>
    </lineage>
</organism>
<feature type="signal peptide" evidence="1">
    <location>
        <begin position="1"/>
        <end position="19"/>
    </location>
</feature>
<evidence type="ECO:0000313" key="3">
    <source>
        <dbReference type="Proteomes" id="UP001432322"/>
    </source>
</evidence>
<comment type="caution">
    <text evidence="2">The sequence shown here is derived from an EMBL/GenBank/DDBJ whole genome shotgun (WGS) entry which is preliminary data.</text>
</comment>
<keyword evidence="3" id="KW-1185">Reference proteome</keyword>
<dbReference type="AlphaFoldDB" id="A0AAV5WP80"/>
<keyword evidence="1" id="KW-0732">Signal</keyword>
<evidence type="ECO:0008006" key="4">
    <source>
        <dbReference type="Google" id="ProtNLM"/>
    </source>
</evidence>
<accession>A0AAV5WP80</accession>
<dbReference type="Proteomes" id="UP001432322">
    <property type="component" value="Unassembled WGS sequence"/>
</dbReference>
<protein>
    <recommendedName>
        <fullName evidence="4">Secreted protein</fullName>
    </recommendedName>
</protein>
<proteinExistence type="predicted"/>
<sequence>MLHLLTISTSLLLFYGVAGFGSRCGCPLSDFSSLCPPGLLCFNKLIEKGCDISCSSGDLRYMSSFLWHTDAFIRCEGGLYRRPNGSA</sequence>
<evidence type="ECO:0000313" key="2">
    <source>
        <dbReference type="EMBL" id="GMT32083.1"/>
    </source>
</evidence>